<accession>A0A919BJV5</accession>
<keyword evidence="5 9" id="KW-0812">Transmembrane</keyword>
<keyword evidence="12" id="KW-1185">Reference proteome</keyword>
<dbReference type="InterPro" id="IPR007895">
    <property type="entry name" value="MASE1"/>
</dbReference>
<dbReference type="EMBL" id="BNCK01000005">
    <property type="protein sequence ID" value="GHF96416.1"/>
    <property type="molecule type" value="Genomic_DNA"/>
</dbReference>
<dbReference type="SUPFAM" id="SSF55073">
    <property type="entry name" value="Nucleotide cyclase"/>
    <property type="match status" value="1"/>
</dbReference>
<dbReference type="FunFam" id="3.30.70.270:FF:000001">
    <property type="entry name" value="Diguanylate cyclase domain protein"/>
    <property type="match status" value="1"/>
</dbReference>
<feature type="transmembrane region" description="Helical" evidence="9">
    <location>
        <begin position="52"/>
        <end position="70"/>
    </location>
</feature>
<comment type="catalytic activity">
    <reaction evidence="8">
        <text>2 GTP = 3',3'-c-di-GMP + 2 diphosphate</text>
        <dbReference type="Rhea" id="RHEA:24898"/>
        <dbReference type="ChEBI" id="CHEBI:33019"/>
        <dbReference type="ChEBI" id="CHEBI:37565"/>
        <dbReference type="ChEBI" id="CHEBI:58805"/>
        <dbReference type="EC" id="2.7.7.65"/>
    </reaction>
</comment>
<dbReference type="GO" id="GO:1902201">
    <property type="term" value="P:negative regulation of bacterial-type flagellum-dependent cell motility"/>
    <property type="evidence" value="ECO:0007669"/>
    <property type="project" value="TreeGrafter"/>
</dbReference>
<keyword evidence="6 9" id="KW-1133">Transmembrane helix</keyword>
<dbReference type="NCBIfam" id="TIGR00254">
    <property type="entry name" value="GGDEF"/>
    <property type="match status" value="1"/>
</dbReference>
<evidence type="ECO:0000256" key="2">
    <source>
        <dbReference type="ARBA" id="ARBA00004651"/>
    </source>
</evidence>
<evidence type="ECO:0000256" key="4">
    <source>
        <dbReference type="ARBA" id="ARBA00022475"/>
    </source>
</evidence>
<comment type="cofactor">
    <cofactor evidence="1">
        <name>Mg(2+)</name>
        <dbReference type="ChEBI" id="CHEBI:18420"/>
    </cofactor>
</comment>
<dbReference type="PROSITE" id="PS50887">
    <property type="entry name" value="GGDEF"/>
    <property type="match status" value="1"/>
</dbReference>
<feature type="transmembrane region" description="Helical" evidence="9">
    <location>
        <begin position="229"/>
        <end position="254"/>
    </location>
</feature>
<dbReference type="SMART" id="SM00267">
    <property type="entry name" value="GGDEF"/>
    <property type="match status" value="1"/>
</dbReference>
<evidence type="ECO:0000313" key="12">
    <source>
        <dbReference type="Proteomes" id="UP000623842"/>
    </source>
</evidence>
<feature type="transmembrane region" description="Helical" evidence="9">
    <location>
        <begin position="12"/>
        <end position="32"/>
    </location>
</feature>
<feature type="domain" description="GGDEF" evidence="10">
    <location>
        <begin position="359"/>
        <end position="490"/>
    </location>
</feature>
<dbReference type="InterPro" id="IPR050469">
    <property type="entry name" value="Diguanylate_Cyclase"/>
</dbReference>
<comment type="caution">
    <text evidence="11">The sequence shown here is derived from an EMBL/GenBank/DDBJ whole genome shotgun (WGS) entry which is preliminary data.</text>
</comment>
<dbReference type="InterPro" id="IPR000160">
    <property type="entry name" value="GGDEF_dom"/>
</dbReference>
<evidence type="ECO:0000256" key="7">
    <source>
        <dbReference type="ARBA" id="ARBA00023136"/>
    </source>
</evidence>
<dbReference type="PANTHER" id="PTHR45138">
    <property type="entry name" value="REGULATORY COMPONENTS OF SENSORY TRANSDUCTION SYSTEM"/>
    <property type="match status" value="1"/>
</dbReference>
<protein>
    <recommendedName>
        <fullName evidence="3">diguanylate cyclase</fullName>
        <ecNumber evidence="3">2.7.7.65</ecNumber>
    </recommendedName>
</protein>
<evidence type="ECO:0000256" key="5">
    <source>
        <dbReference type="ARBA" id="ARBA00022692"/>
    </source>
</evidence>
<feature type="transmembrane region" description="Helical" evidence="9">
    <location>
        <begin position="156"/>
        <end position="178"/>
    </location>
</feature>
<organism evidence="11 12">
    <name type="scientific">Thalassotalea marina</name>
    <dbReference type="NCBI Taxonomy" id="1673741"/>
    <lineage>
        <taxon>Bacteria</taxon>
        <taxon>Pseudomonadati</taxon>
        <taxon>Pseudomonadota</taxon>
        <taxon>Gammaproteobacteria</taxon>
        <taxon>Alteromonadales</taxon>
        <taxon>Colwelliaceae</taxon>
        <taxon>Thalassotalea</taxon>
    </lineage>
</organism>
<evidence type="ECO:0000259" key="10">
    <source>
        <dbReference type="PROSITE" id="PS50887"/>
    </source>
</evidence>
<dbReference type="Gene3D" id="3.30.70.270">
    <property type="match status" value="1"/>
</dbReference>
<dbReference type="EC" id="2.7.7.65" evidence="3"/>
<proteinExistence type="predicted"/>
<dbReference type="Pfam" id="PF00990">
    <property type="entry name" value="GGDEF"/>
    <property type="match status" value="1"/>
</dbReference>
<evidence type="ECO:0000256" key="1">
    <source>
        <dbReference type="ARBA" id="ARBA00001946"/>
    </source>
</evidence>
<evidence type="ECO:0000256" key="9">
    <source>
        <dbReference type="SAM" id="Phobius"/>
    </source>
</evidence>
<dbReference type="GO" id="GO:0005886">
    <property type="term" value="C:plasma membrane"/>
    <property type="evidence" value="ECO:0007669"/>
    <property type="project" value="UniProtKB-SubCell"/>
</dbReference>
<feature type="transmembrane region" description="Helical" evidence="9">
    <location>
        <begin position="122"/>
        <end position="144"/>
    </location>
</feature>
<dbReference type="CDD" id="cd01949">
    <property type="entry name" value="GGDEF"/>
    <property type="match status" value="1"/>
</dbReference>
<evidence type="ECO:0000313" key="11">
    <source>
        <dbReference type="EMBL" id="GHF96416.1"/>
    </source>
</evidence>
<sequence>MNANLTPWQFNSIICILYVLFAAFTMEILKTLAVWPPAGVAVAGVMIFGQRAWLGIALGTFFSVLMYFLINNLNPFSFDHLAINISTTLGNTLAALVAFWITNNRFKKHVLLTSVAGLAKTFVFAGIAIGLVSALFGVGIYYVLGLQWIDGFYLGLLNWSLSNTLAAIVIAPALYFLWQDWPHKMSVENSIQLILLILTIALICYSVFGPTYKHLSLPILQPALLLFPLLYSAIKLSPAATSCLNVVVFFSAWIGSNQRWGYFYHHHPEAAEVSMQFFFLFILSAVLLVQAVFIQRKKEQQRLTAFLEQKVEERTYELEQARQEALALSVTDPLTQLYNRRGFFKAVNEQFSQYLRYADSCALLLLDLDDFKSINDQYGHAVGDKVIEKTAAMLIQHSRESDITGRIGGEEFVVFLPRTDANNALTIAERIRKDIAQQIITTDNHQVTFTISIGVSALTTEDNDIESLLSRSDKALYQAKNSGRNQVQYC</sequence>
<dbReference type="GO" id="GO:0043709">
    <property type="term" value="P:cell adhesion involved in single-species biofilm formation"/>
    <property type="evidence" value="ECO:0007669"/>
    <property type="project" value="TreeGrafter"/>
</dbReference>
<name>A0A919BJV5_9GAMM</name>
<dbReference type="InterPro" id="IPR029787">
    <property type="entry name" value="Nucleotide_cyclase"/>
</dbReference>
<comment type="subcellular location">
    <subcellularLocation>
        <location evidence="2">Cell membrane</location>
        <topology evidence="2">Multi-pass membrane protein</topology>
    </subcellularLocation>
</comment>
<feature type="transmembrane region" description="Helical" evidence="9">
    <location>
        <begin position="82"/>
        <end position="102"/>
    </location>
</feature>
<dbReference type="AlphaFoldDB" id="A0A919BJV5"/>
<dbReference type="RefSeq" id="WP_189771255.1">
    <property type="nucleotide sequence ID" value="NZ_BNCK01000005.1"/>
</dbReference>
<keyword evidence="4" id="KW-1003">Cell membrane</keyword>
<dbReference type="Pfam" id="PF05231">
    <property type="entry name" value="MASE1"/>
    <property type="match status" value="1"/>
</dbReference>
<evidence type="ECO:0000256" key="8">
    <source>
        <dbReference type="ARBA" id="ARBA00034247"/>
    </source>
</evidence>
<dbReference type="InterPro" id="IPR043128">
    <property type="entry name" value="Rev_trsase/Diguanyl_cyclase"/>
</dbReference>
<feature type="transmembrane region" description="Helical" evidence="9">
    <location>
        <begin position="274"/>
        <end position="294"/>
    </location>
</feature>
<evidence type="ECO:0000256" key="3">
    <source>
        <dbReference type="ARBA" id="ARBA00012528"/>
    </source>
</evidence>
<dbReference type="PANTHER" id="PTHR45138:SF9">
    <property type="entry name" value="DIGUANYLATE CYCLASE DGCM-RELATED"/>
    <property type="match status" value="1"/>
</dbReference>
<keyword evidence="7 9" id="KW-0472">Membrane</keyword>
<reference evidence="11" key="2">
    <citation type="submission" date="2020-09" db="EMBL/GenBank/DDBJ databases">
        <authorList>
            <person name="Sun Q."/>
            <person name="Kim S."/>
        </authorList>
    </citation>
    <scope>NUCLEOTIDE SEQUENCE</scope>
    <source>
        <strain evidence="11">KCTC 42731</strain>
    </source>
</reference>
<feature type="transmembrane region" description="Helical" evidence="9">
    <location>
        <begin position="190"/>
        <end position="208"/>
    </location>
</feature>
<reference evidence="11" key="1">
    <citation type="journal article" date="2014" name="Int. J. Syst. Evol. Microbiol.">
        <title>Complete genome sequence of Corynebacterium casei LMG S-19264T (=DSM 44701T), isolated from a smear-ripened cheese.</title>
        <authorList>
            <consortium name="US DOE Joint Genome Institute (JGI-PGF)"/>
            <person name="Walter F."/>
            <person name="Albersmeier A."/>
            <person name="Kalinowski J."/>
            <person name="Ruckert C."/>
        </authorList>
    </citation>
    <scope>NUCLEOTIDE SEQUENCE</scope>
    <source>
        <strain evidence="11">KCTC 42731</strain>
    </source>
</reference>
<evidence type="ECO:0000256" key="6">
    <source>
        <dbReference type="ARBA" id="ARBA00022989"/>
    </source>
</evidence>
<dbReference type="GO" id="GO:0052621">
    <property type="term" value="F:diguanylate cyclase activity"/>
    <property type="evidence" value="ECO:0007669"/>
    <property type="project" value="UniProtKB-EC"/>
</dbReference>
<dbReference type="Proteomes" id="UP000623842">
    <property type="component" value="Unassembled WGS sequence"/>
</dbReference>
<gene>
    <name evidence="11" type="ORF">GCM10017161_25970</name>
</gene>